<dbReference type="Pfam" id="PF00481">
    <property type="entry name" value="PP2C"/>
    <property type="match status" value="1"/>
</dbReference>
<feature type="compositionally biased region" description="Basic residues" evidence="1">
    <location>
        <begin position="1013"/>
        <end position="1027"/>
    </location>
</feature>
<feature type="compositionally biased region" description="Polar residues" evidence="1">
    <location>
        <begin position="260"/>
        <end position="275"/>
    </location>
</feature>
<dbReference type="InterPro" id="IPR036457">
    <property type="entry name" value="PPM-type-like_dom_sf"/>
</dbReference>
<feature type="region of interest" description="Disordered" evidence="1">
    <location>
        <begin position="994"/>
        <end position="1045"/>
    </location>
</feature>
<dbReference type="EMBL" id="FLQU01000417">
    <property type="protein sequence ID" value="SBS85376.1"/>
    <property type="molecule type" value="Genomic_DNA"/>
</dbReference>
<dbReference type="PANTHER" id="PTHR13832">
    <property type="entry name" value="PROTEIN PHOSPHATASE 2C"/>
    <property type="match status" value="1"/>
</dbReference>
<dbReference type="Proteomes" id="UP000078560">
    <property type="component" value="Unassembled WGS sequence"/>
</dbReference>
<feature type="compositionally biased region" description="Basic and acidic residues" evidence="1">
    <location>
        <begin position="994"/>
        <end position="1012"/>
    </location>
</feature>
<organism evidence="3 4">
    <name type="scientific">Plasmodium ovale curtisi</name>
    <dbReference type="NCBI Taxonomy" id="864141"/>
    <lineage>
        <taxon>Eukaryota</taxon>
        <taxon>Sar</taxon>
        <taxon>Alveolata</taxon>
        <taxon>Apicomplexa</taxon>
        <taxon>Aconoidasida</taxon>
        <taxon>Haemosporida</taxon>
        <taxon>Plasmodiidae</taxon>
        <taxon>Plasmodium</taxon>
        <taxon>Plasmodium (Plasmodium)</taxon>
    </lineage>
</organism>
<sequence>MNWEGETEEVSEAGDIPYQYEHQRHFNIFLRRNEVNNLHFPPIGHVQDNGIHFLREKTKYKNVRVKKVRVRHCANANGCYFSVRRKENFLVRFENICINVLRKKKTKHGREDENNSGMTSSTYLYSKRKSKRFTSKDYIQKEGKLTNWEIEGKLQGETIHEDKEKRKPQRGIHKSDYAEKNSEALKYYAPFYEEEVKRNPLGEEEKVVLQTSSDRYEDLNRREGNINLGDETNIHLKKRKKKKKHVRRSSRKDSIYGVSKMNNNHESADNTRNSPYISRTPMLQLLLGNFGRYANYEYIIPRKICYDCFLNRRKRKNNNLREKVCTMDEYVQMRKKKRRGRKKRGEKSFTFNYGFYSKKGSYHENEDTSSHAQYNTCHIRNEIAKFISNMKKKRKYNLLEEVLKLVSIHINEGYTTERISHCNYNSESSHEKNGRKLISQIVGISLENATKIYLNSVSPMYHLEGETGNYPHGDYDMICNYFYEETNDRSENVAKVLSAQSNKRKTRKKLKKKRNILKNTYTLNVTQYGMEKVQLLSQVLEHTQEEELYNTCSRKMRKIRKYPFVCKICKKCEQINDSTTMEVSYFDYLLRPPCRWKGKNKRRGKEIFYSPNNRSNHNCCGSCSSGCSCGKFACWSCGSGKGTVKSSISNFVSDMVEKDTNRACTGVEDTFAKENMERTFNPCGNTINCKMCMHMCKYDNLPNDYLLNSCKDIYDQKYPLFLNMSGKEIFFSTFLASCENNEWKVKNWLTKKEQWNNYPNWLGKKDKCRSFFPRSYSDLENYKKEKKLQKLRNALKNGAKQKHTFSTDGHELSIVEGSSNEKRENVPKHFNGNLKQKIKQCEDNRKRQLFEEFYKESGGDRDGKKDVPFENKPYTEMFKNGNRQFDMHFFTICDGHSDAHASLFLIKNAHRVFYYLLIRTLFNVHMALKLLHPLLDILYYHACAQEKRNNYSGACIVNVLLRENYIYVNNTGDSKCAVMTFNLENFERRMCEEGGEDRRREMTRKEKRQEKTKGKKKSRKVRERRKVGNSVSSISSSSSRSRCADSDYTGITQNWKTYVINVSSVSYNELNSEHNCNNYSEYLRMYKLYFYDHLKNGHSVSGKGENMMTKEVNMKKVTANKVTTISGIPLDAVLNDRVMKINEYIWGEEGKQVTVGNLPFGVVKLNRLDGCLHPSRVIGDYDLKRKYNGRMPILSSDSNLYKYDMNNINLFNNIHYVYKRRKCFECKREFVLSSYGKVPCISDIVLLPTRNHKLQGDGSGEKDTLCANSCCGNGNEKDEKKPLETLINIYREDPLIVEKDRKCGDNKIQVSNFFTKERFSPYINIKNISLNNNYIYQTERKHFFHLLVIASDGVFEYMNPLFLLNVVKKNKSIYEKIQKIYYTYNTYSNNCKKSKEMLNSLMHKYMFTKRECTKLARDIVKNTIKQGNFDDSSCFCVFLFPTLFIRDEAY</sequence>
<reference evidence="4" key="1">
    <citation type="submission" date="2016-05" db="EMBL/GenBank/DDBJ databases">
        <authorList>
            <person name="Naeem Raeece"/>
        </authorList>
    </citation>
    <scope>NUCLEOTIDE SEQUENCE [LARGE SCALE GENOMIC DNA]</scope>
</reference>
<dbReference type="PANTHER" id="PTHR13832:SF802">
    <property type="entry name" value="CHROMOSOME UNDETERMINED SCAFFOLD_5, WHOLE GENOME SHOTGUN SEQUENCE"/>
    <property type="match status" value="1"/>
</dbReference>
<feature type="compositionally biased region" description="Basic residues" evidence="1">
    <location>
        <begin position="236"/>
        <end position="250"/>
    </location>
</feature>
<accession>A0A1A8W146</accession>
<feature type="region of interest" description="Disordered" evidence="1">
    <location>
        <begin position="236"/>
        <end position="275"/>
    </location>
</feature>
<evidence type="ECO:0000259" key="2">
    <source>
        <dbReference type="PROSITE" id="PS51746"/>
    </source>
</evidence>
<protein>
    <recommendedName>
        <fullName evidence="2">PPM-type phosphatase domain-containing protein</fullName>
    </recommendedName>
</protein>
<dbReference type="PROSITE" id="PS51746">
    <property type="entry name" value="PPM_2"/>
    <property type="match status" value="1"/>
</dbReference>
<dbReference type="GO" id="GO:0004722">
    <property type="term" value="F:protein serine/threonine phosphatase activity"/>
    <property type="evidence" value="ECO:0007669"/>
    <property type="project" value="InterPro"/>
</dbReference>
<dbReference type="InterPro" id="IPR001932">
    <property type="entry name" value="PPM-type_phosphatase-like_dom"/>
</dbReference>
<feature type="compositionally biased region" description="Low complexity" evidence="1">
    <location>
        <begin position="1030"/>
        <end position="1041"/>
    </location>
</feature>
<dbReference type="SMART" id="SM00332">
    <property type="entry name" value="PP2Cc"/>
    <property type="match status" value="1"/>
</dbReference>
<dbReference type="InterPro" id="IPR015655">
    <property type="entry name" value="PP2C"/>
</dbReference>
<proteinExistence type="predicted"/>
<evidence type="ECO:0000313" key="4">
    <source>
        <dbReference type="Proteomes" id="UP000078560"/>
    </source>
</evidence>
<dbReference type="Gene3D" id="3.60.40.10">
    <property type="entry name" value="PPM-type phosphatase domain"/>
    <property type="match status" value="1"/>
</dbReference>
<evidence type="ECO:0000313" key="3">
    <source>
        <dbReference type="EMBL" id="SBS85376.1"/>
    </source>
</evidence>
<gene>
    <name evidence="3" type="ORF">POVCU2_0031110</name>
</gene>
<feature type="domain" description="PPM-type phosphatase" evidence="2">
    <location>
        <begin position="873"/>
        <end position="1439"/>
    </location>
</feature>
<dbReference type="SUPFAM" id="SSF81606">
    <property type="entry name" value="PP2C-like"/>
    <property type="match status" value="2"/>
</dbReference>
<name>A0A1A8W146_PLAOA</name>
<evidence type="ECO:0000256" key="1">
    <source>
        <dbReference type="SAM" id="MobiDB-lite"/>
    </source>
</evidence>